<dbReference type="Gene3D" id="3.10.450.10">
    <property type="match status" value="1"/>
</dbReference>
<gene>
    <name evidence="2" type="ORF">TAV2_LOCUS23421</name>
</gene>
<reference evidence="2 3" key="1">
    <citation type="submission" date="2022-03" db="EMBL/GenBank/DDBJ databases">
        <authorList>
            <person name="Nunn A."/>
            <person name="Chopra R."/>
            <person name="Nunn A."/>
            <person name="Contreras Garrido A."/>
        </authorList>
    </citation>
    <scope>NUCLEOTIDE SEQUENCE [LARGE SCALE GENOMIC DNA]</scope>
</reference>
<feature type="region of interest" description="Disordered" evidence="1">
    <location>
        <begin position="1"/>
        <end position="33"/>
    </location>
</feature>
<dbReference type="PANTHER" id="PTHR31228">
    <property type="entry name" value="CYSTATIN/MONELLIN SUPERFAMILY PROTEIN"/>
    <property type="match status" value="1"/>
</dbReference>
<accession>A0AAU9T707</accession>
<dbReference type="Proteomes" id="UP000836841">
    <property type="component" value="Chromosome 7"/>
</dbReference>
<dbReference type="PANTHER" id="PTHR31228:SF25">
    <property type="entry name" value="CYSTATIN-LIKE PROTEIN-RELATED"/>
    <property type="match status" value="1"/>
</dbReference>
<dbReference type="SUPFAM" id="SSF54403">
    <property type="entry name" value="Cystatin/monellin"/>
    <property type="match status" value="1"/>
</dbReference>
<name>A0AAU9T707_THLAR</name>
<organism evidence="2 3">
    <name type="scientific">Thlaspi arvense</name>
    <name type="common">Field penny-cress</name>
    <dbReference type="NCBI Taxonomy" id="13288"/>
    <lineage>
        <taxon>Eukaryota</taxon>
        <taxon>Viridiplantae</taxon>
        <taxon>Streptophyta</taxon>
        <taxon>Embryophyta</taxon>
        <taxon>Tracheophyta</taxon>
        <taxon>Spermatophyta</taxon>
        <taxon>Magnoliopsida</taxon>
        <taxon>eudicotyledons</taxon>
        <taxon>Gunneridae</taxon>
        <taxon>Pentapetalae</taxon>
        <taxon>rosids</taxon>
        <taxon>malvids</taxon>
        <taxon>Brassicales</taxon>
        <taxon>Brassicaceae</taxon>
        <taxon>Thlaspideae</taxon>
        <taxon>Thlaspi</taxon>
    </lineage>
</organism>
<protein>
    <submittedName>
        <fullName evidence="2">Uncharacterized protein</fullName>
    </submittedName>
</protein>
<proteinExistence type="predicted"/>
<evidence type="ECO:0000313" key="3">
    <source>
        <dbReference type="Proteomes" id="UP000836841"/>
    </source>
</evidence>
<keyword evidence="3" id="KW-1185">Reference proteome</keyword>
<evidence type="ECO:0000313" key="2">
    <source>
        <dbReference type="EMBL" id="CAH2079010.1"/>
    </source>
</evidence>
<dbReference type="AlphaFoldDB" id="A0AAU9T707"/>
<sequence length="189" mass="22305">MSRATISAAGITKFEDSTELSPPPKTEPMAELEVKTEVPPRVFRKRDRKDPEYWRQRKMFLEQFEKSEGYDLDWDKFDYSYAPVKFEWGFEFDVELSNDELMKLLIKTAIDEENEECETQLEFVKYVSANVTGVQGFCFYITLWAKDVSSPDPELKLYRTKVRKCGDEIDVVEFKLIKANTRMMRLTLF</sequence>
<dbReference type="InterPro" id="IPR046350">
    <property type="entry name" value="Cystatin_sf"/>
</dbReference>
<evidence type="ECO:0000256" key="1">
    <source>
        <dbReference type="SAM" id="MobiDB-lite"/>
    </source>
</evidence>
<dbReference type="EMBL" id="OU466863">
    <property type="protein sequence ID" value="CAH2079010.1"/>
    <property type="molecule type" value="Genomic_DNA"/>
</dbReference>